<comment type="caution">
    <text evidence="2">The sequence shown here is derived from an EMBL/GenBank/DDBJ whole genome shotgun (WGS) entry which is preliminary data.</text>
</comment>
<evidence type="ECO:0000313" key="3">
    <source>
        <dbReference type="Proteomes" id="UP000077098"/>
    </source>
</evidence>
<gene>
    <name evidence="2" type="ORF">A7J57_16365</name>
</gene>
<accession>A0A176XJV0</accession>
<dbReference type="EMBL" id="LXPS01000001">
    <property type="protein sequence ID" value="OAE49747.1"/>
    <property type="molecule type" value="Genomic_DNA"/>
</dbReference>
<proteinExistence type="predicted"/>
<protein>
    <submittedName>
        <fullName evidence="2">Uncharacterized protein</fullName>
    </submittedName>
</protein>
<name>A0A176XJV0_AGRTU</name>
<evidence type="ECO:0000313" key="2">
    <source>
        <dbReference type="EMBL" id="OAE49747.1"/>
    </source>
</evidence>
<reference evidence="2 3" key="1">
    <citation type="submission" date="2016-05" db="EMBL/GenBank/DDBJ databases">
        <authorList>
            <person name="Lavstsen T."/>
            <person name="Jespersen J.S."/>
        </authorList>
    </citation>
    <scope>NUCLEOTIDE SEQUENCE [LARGE SCALE GENOMIC DNA]</scope>
    <source>
        <strain evidence="2 3">KCJ1736</strain>
    </source>
</reference>
<dbReference type="Proteomes" id="UP000077098">
    <property type="component" value="Unassembled WGS sequence"/>
</dbReference>
<sequence length="60" mass="6380">MAVSPTWLAPVKGRGGLEKEKSDGQASFAQRRAEMSKMSGEIASLGCFFTEGRTTSDAPD</sequence>
<organism evidence="2 3">
    <name type="scientific">Agrobacterium tumefaciens</name>
    <dbReference type="NCBI Taxonomy" id="358"/>
    <lineage>
        <taxon>Bacteria</taxon>
        <taxon>Pseudomonadati</taxon>
        <taxon>Pseudomonadota</taxon>
        <taxon>Alphaproteobacteria</taxon>
        <taxon>Hyphomicrobiales</taxon>
        <taxon>Rhizobiaceae</taxon>
        <taxon>Rhizobium/Agrobacterium group</taxon>
        <taxon>Agrobacterium</taxon>
        <taxon>Agrobacterium tumefaciens complex</taxon>
    </lineage>
</organism>
<feature type="region of interest" description="Disordered" evidence="1">
    <location>
        <begin position="1"/>
        <end position="25"/>
    </location>
</feature>
<evidence type="ECO:0000256" key="1">
    <source>
        <dbReference type="SAM" id="MobiDB-lite"/>
    </source>
</evidence>
<dbReference type="AlphaFoldDB" id="A0A176XJV0"/>